<evidence type="ECO:0000313" key="1">
    <source>
        <dbReference type="EMBL" id="MBW0508304.1"/>
    </source>
</evidence>
<keyword evidence="2" id="KW-1185">Reference proteome</keyword>
<sequence>MSCISVKKLYLSEQHLKCQLAFAQEHAHWTIDDWKWFIWTDELLFELGKCSTQVQAWHTPQDKYDLESMTVNHQSGQCLIMILGAFCGLFKSQIIIPVSGQKLVQDFIGNVYEPGLLPFLNFLNENMAMNHKELILMEDGAPIHSV</sequence>
<dbReference type="Proteomes" id="UP000765509">
    <property type="component" value="Unassembled WGS sequence"/>
</dbReference>
<gene>
    <name evidence="1" type="ORF">O181_048019</name>
</gene>
<proteinExistence type="predicted"/>
<evidence type="ECO:0000313" key="2">
    <source>
        <dbReference type="Proteomes" id="UP000765509"/>
    </source>
</evidence>
<comment type="caution">
    <text evidence="1">The sequence shown here is derived from an EMBL/GenBank/DDBJ whole genome shotgun (WGS) entry which is preliminary data.</text>
</comment>
<name>A0A9Q3DS63_9BASI</name>
<dbReference type="GO" id="GO:0003676">
    <property type="term" value="F:nucleic acid binding"/>
    <property type="evidence" value="ECO:0007669"/>
    <property type="project" value="InterPro"/>
</dbReference>
<reference evidence="1" key="1">
    <citation type="submission" date="2021-03" db="EMBL/GenBank/DDBJ databases">
        <title>Draft genome sequence of rust myrtle Austropuccinia psidii MF-1, a brazilian biotype.</title>
        <authorList>
            <person name="Quecine M.C."/>
            <person name="Pachon D.M.R."/>
            <person name="Bonatelli M.L."/>
            <person name="Correr F.H."/>
            <person name="Franceschini L.M."/>
            <person name="Leite T.F."/>
            <person name="Margarido G.R.A."/>
            <person name="Almeida C.A."/>
            <person name="Ferrarezi J.A."/>
            <person name="Labate C.A."/>
        </authorList>
    </citation>
    <scope>NUCLEOTIDE SEQUENCE</scope>
    <source>
        <strain evidence="1">MF-1</strain>
    </source>
</reference>
<accession>A0A9Q3DS63</accession>
<dbReference type="AlphaFoldDB" id="A0A9Q3DS63"/>
<dbReference type="OrthoDB" id="2753252at2759"/>
<dbReference type="InterPro" id="IPR036397">
    <property type="entry name" value="RNaseH_sf"/>
</dbReference>
<dbReference type="EMBL" id="AVOT02020249">
    <property type="protein sequence ID" value="MBW0508304.1"/>
    <property type="molecule type" value="Genomic_DNA"/>
</dbReference>
<organism evidence="1 2">
    <name type="scientific">Austropuccinia psidii MF-1</name>
    <dbReference type="NCBI Taxonomy" id="1389203"/>
    <lineage>
        <taxon>Eukaryota</taxon>
        <taxon>Fungi</taxon>
        <taxon>Dikarya</taxon>
        <taxon>Basidiomycota</taxon>
        <taxon>Pucciniomycotina</taxon>
        <taxon>Pucciniomycetes</taxon>
        <taxon>Pucciniales</taxon>
        <taxon>Sphaerophragmiaceae</taxon>
        <taxon>Austropuccinia</taxon>
    </lineage>
</organism>
<protein>
    <recommendedName>
        <fullName evidence="3">Tc1-like transposase DDE domain-containing protein</fullName>
    </recommendedName>
</protein>
<evidence type="ECO:0008006" key="3">
    <source>
        <dbReference type="Google" id="ProtNLM"/>
    </source>
</evidence>
<dbReference type="Gene3D" id="3.30.420.10">
    <property type="entry name" value="Ribonuclease H-like superfamily/Ribonuclease H"/>
    <property type="match status" value="1"/>
</dbReference>